<evidence type="ECO:0000256" key="9">
    <source>
        <dbReference type="ARBA" id="ARBA00023034"/>
    </source>
</evidence>
<dbReference type="InterPro" id="IPR000372">
    <property type="entry name" value="LRRNT"/>
</dbReference>
<dbReference type="SUPFAM" id="SSF52058">
    <property type="entry name" value="L domain-like"/>
    <property type="match status" value="2"/>
</dbReference>
<dbReference type="SMART" id="SM00013">
    <property type="entry name" value="LRRNT"/>
    <property type="match status" value="1"/>
</dbReference>
<feature type="transmembrane region" description="Helical" evidence="18">
    <location>
        <begin position="632"/>
        <end position="653"/>
    </location>
</feature>
<evidence type="ECO:0000256" key="14">
    <source>
        <dbReference type="ARBA" id="ARBA00023180"/>
    </source>
</evidence>
<dbReference type="InterPro" id="IPR003591">
    <property type="entry name" value="Leu-rich_rpt_typical-subtyp"/>
</dbReference>
<evidence type="ECO:0000256" key="19">
    <source>
        <dbReference type="SAM" id="SignalP"/>
    </source>
</evidence>
<evidence type="ECO:0000256" key="13">
    <source>
        <dbReference type="ARBA" id="ARBA00023170"/>
    </source>
</evidence>
<dbReference type="OMA" id="PSSMGFM"/>
<evidence type="ECO:0000256" key="15">
    <source>
        <dbReference type="ARBA" id="ARBA00023224"/>
    </source>
</evidence>
<dbReference type="Pfam" id="PF13855">
    <property type="entry name" value="LRR_8"/>
    <property type="match status" value="5"/>
</dbReference>
<feature type="transmembrane region" description="Helical" evidence="18">
    <location>
        <begin position="759"/>
        <end position="782"/>
    </location>
</feature>
<reference evidence="21" key="4">
    <citation type="submission" date="2025-09" db="UniProtKB">
        <authorList>
            <consortium name="Ensembl"/>
        </authorList>
    </citation>
    <scope>IDENTIFICATION</scope>
</reference>
<evidence type="ECO:0000313" key="22">
    <source>
        <dbReference type="Proteomes" id="UP000265140"/>
    </source>
</evidence>
<comment type="function">
    <text evidence="16">Receptor for R-spondins that potentiates the canonical Wnt signaling pathway and acts as a stem cell marker of the intestinal epithelium and the hair follicle. Upon binding to R-spondins (RSPO1, RSPO2, RSPO3 or RSPO4), associates with phosphorylated LRP6 and frizzled receptors that are activated by extracellular Wnt receptors, triggering the canonical Wnt signaling pathway to increase expression of target genes. In contrast to classical G-protein coupled receptors, does not activate heterotrimeric G-proteins to transduce the signal. Involved in the development and/or maintenance of the adult intestinal stem cells during postembryonic development.</text>
</comment>
<dbReference type="Pfam" id="PF00001">
    <property type="entry name" value="7tm_1"/>
    <property type="match status" value="1"/>
</dbReference>
<dbReference type="GO" id="GO:0007189">
    <property type="term" value="P:adenylate cyclase-activating G protein-coupled receptor signaling pathway"/>
    <property type="evidence" value="ECO:0007669"/>
    <property type="project" value="TreeGrafter"/>
</dbReference>
<feature type="domain" description="G-protein coupled receptors family 1 profile" evidence="20">
    <location>
        <begin position="567"/>
        <end position="811"/>
    </location>
</feature>
<sequence length="902" mass="98701">MLHPRKLFTTLLLVVAECGAISQMGASVGDCPSRCHCEEDGMLQRVDCSDLGLTELPANLSVFTSYLDLSMNNLTLLPSSALSNLHFLEELRLAGNDLTHIPKGAFSGLFNLKVLMLQNNQLRQVPGDALQNLRNLQSLRLDANHISSVPRGCFDGLLSLRHLWLDDNALTEVPDDALRVLSSLQAMTLALNRIAHVPDRAFANLSSLVVLHLNNNRIHSLGTQCFEGLQNLETLDLNYNNLEEFPIAIRSLSTLKELGFHSNNIQSIPEHAFTGNPSLLTIFFYDNPIQFVGRSAFQHLPELRTLSLNGAAEITEFPDLTGTKSLESLTITGAQITSLPSTVCDQLPNLQVLDLSYNLIQSLPSLSGCQKIQKIDLHHNEIEEVQSGTFQGLASLRTLDLAWNKLFSLDPLSFSGLPGLIKLDLTSNRLSSMPVSGLHGLTHLKLAGNENLRDLLPAESFPKLRVMELPYAFQCCAFVSCEKHSSPWDRDDNNNGKNDFGRREAILSNQEDHELEDFLLDSDDEPKSHHTVQCSPAPGPFRPCHHLFGSWLIRGGVWVIATLSLICNTLVMVSIFLSPSFLSPAKLLIGLLALVNSLMGLWSATLATVDALTFGSFARYGARWESSAGCKLTGFVSVFASETSIFLLTVAALERGLSVRRGKAAEGKTSAGTARLAAALCFLLGLAVTLLPLLGDYGVSSICLPVPYGEPSSLGFMVALVLVNSLCYLIMTVSYTRLYCSLEKGEPDNLWDCSMIRHVAWLLFANCLLYFPVAFLSFSSLLRLPSVGPEVVKSVLLVVVPLPACLNPLLYVLFNPHFKEDLGLLRKRTLGSLHRPRRLSLASLDSEDAEKQSCDSTQALVTFGTSEEEEESGGKGAEQPRGAGQQPSTEAHHPPVPFIPCR</sequence>
<dbReference type="InterPro" id="IPR017452">
    <property type="entry name" value="GPCR_Rhodpsn_7TM"/>
</dbReference>
<feature type="compositionally biased region" description="Polar residues" evidence="17">
    <location>
        <begin position="854"/>
        <end position="865"/>
    </location>
</feature>
<dbReference type="PRINTS" id="PR00373">
    <property type="entry name" value="GLYCHORMONER"/>
</dbReference>
<dbReference type="SUPFAM" id="SSF81321">
    <property type="entry name" value="Family A G protein-coupled receptor-like"/>
    <property type="match status" value="1"/>
</dbReference>
<evidence type="ECO:0000256" key="17">
    <source>
        <dbReference type="SAM" id="MobiDB-lite"/>
    </source>
</evidence>
<feature type="transmembrane region" description="Helical" evidence="18">
    <location>
        <begin position="674"/>
        <end position="694"/>
    </location>
</feature>
<dbReference type="InterPro" id="IPR001611">
    <property type="entry name" value="Leu-rich_rpt"/>
</dbReference>
<evidence type="ECO:0000256" key="11">
    <source>
        <dbReference type="ARBA" id="ARBA00023136"/>
    </source>
</evidence>
<evidence type="ECO:0000313" key="21">
    <source>
        <dbReference type="Ensembl" id="ENSELUP00000053638.1"/>
    </source>
</evidence>
<name>A0A6Q2XJ86_ESOLU</name>
<evidence type="ECO:0000256" key="10">
    <source>
        <dbReference type="ARBA" id="ARBA00023040"/>
    </source>
</evidence>
<evidence type="ECO:0000259" key="20">
    <source>
        <dbReference type="PROSITE" id="PS50262"/>
    </source>
</evidence>
<dbReference type="InterPro" id="IPR000276">
    <property type="entry name" value="GPCR_Rhodpsn"/>
</dbReference>
<evidence type="ECO:0000256" key="12">
    <source>
        <dbReference type="ARBA" id="ARBA00023157"/>
    </source>
</evidence>
<reference evidence="21" key="3">
    <citation type="submission" date="2025-08" db="UniProtKB">
        <authorList>
            <consortium name="Ensembl"/>
        </authorList>
    </citation>
    <scope>IDENTIFICATION</scope>
</reference>
<comment type="subcellular location">
    <subcellularLocation>
        <location evidence="2">Cell membrane</location>
        <topology evidence="2">Multi-pass membrane protein</topology>
    </subcellularLocation>
    <subcellularLocation>
        <location evidence="1">Golgi apparatus</location>
        <location evidence="1">trans-Golgi network membrane</location>
        <topology evidence="1">Multi-pass membrane protein</topology>
    </subcellularLocation>
</comment>
<evidence type="ECO:0000256" key="5">
    <source>
        <dbReference type="ARBA" id="ARBA00022692"/>
    </source>
</evidence>
<dbReference type="OrthoDB" id="1883493at2759"/>
<organism evidence="21 22">
    <name type="scientific">Esox lucius</name>
    <name type="common">Northern pike</name>
    <dbReference type="NCBI Taxonomy" id="8010"/>
    <lineage>
        <taxon>Eukaryota</taxon>
        <taxon>Metazoa</taxon>
        <taxon>Chordata</taxon>
        <taxon>Craniata</taxon>
        <taxon>Vertebrata</taxon>
        <taxon>Euteleostomi</taxon>
        <taxon>Actinopterygii</taxon>
        <taxon>Neopterygii</taxon>
        <taxon>Teleostei</taxon>
        <taxon>Protacanthopterygii</taxon>
        <taxon>Esociformes</taxon>
        <taxon>Esocidae</taxon>
        <taxon>Esox</taxon>
    </lineage>
</organism>
<evidence type="ECO:0000256" key="8">
    <source>
        <dbReference type="ARBA" id="ARBA00022989"/>
    </source>
</evidence>
<dbReference type="Bgee" id="ENSELUG00000012448">
    <property type="expression patterns" value="Expressed in digestive tract and 14 other cell types or tissues"/>
</dbReference>
<keyword evidence="15" id="KW-0807">Transducer</keyword>
<dbReference type="PANTHER" id="PTHR24372">
    <property type="entry name" value="GLYCOPROTEIN HORMONE RECEPTOR"/>
    <property type="match status" value="1"/>
</dbReference>
<dbReference type="PRINTS" id="PR00237">
    <property type="entry name" value="GPCRRHODOPSN"/>
</dbReference>
<dbReference type="InterPro" id="IPR032675">
    <property type="entry name" value="LRR_dom_sf"/>
</dbReference>
<reference evidence="22" key="1">
    <citation type="journal article" date="2014" name="PLoS ONE">
        <title>The genome and linkage map of the northern pike (Esox lucius): conserved synteny revealed between the salmonid sister group and the Neoteleostei.</title>
        <authorList>
            <person name="Rondeau E.B."/>
            <person name="Minkley D.R."/>
            <person name="Leong J.S."/>
            <person name="Messmer A.M."/>
            <person name="Jantzen J.R."/>
            <person name="von Schalburg K.R."/>
            <person name="Lemon C."/>
            <person name="Bird N.H."/>
            <person name="Koop B.F."/>
        </authorList>
    </citation>
    <scope>NUCLEOTIDE SEQUENCE</scope>
</reference>
<dbReference type="FunFam" id="3.80.10.10:FF:000770">
    <property type="entry name" value="Uncharacterized protein"/>
    <property type="match status" value="1"/>
</dbReference>
<feature type="chain" id="PRO_5028389090" description="G-protein coupled receptors family 1 profile domain-containing protein" evidence="19">
    <location>
        <begin position="21"/>
        <end position="902"/>
    </location>
</feature>
<keyword evidence="8 18" id="KW-1133">Transmembrane helix</keyword>
<evidence type="ECO:0000256" key="1">
    <source>
        <dbReference type="ARBA" id="ARBA00004166"/>
    </source>
</evidence>
<dbReference type="GeneTree" id="ENSGT00940000160214"/>
<keyword evidence="12" id="KW-1015">Disulfide bond</keyword>
<dbReference type="FunFam" id="1.20.1070.10:FF:000028">
    <property type="entry name" value="leucine-rich repeat-containing G-protein coupled receptor 4 isoform X1"/>
    <property type="match status" value="1"/>
</dbReference>
<feature type="transmembrane region" description="Helical" evidence="18">
    <location>
        <begin position="794"/>
        <end position="814"/>
    </location>
</feature>
<evidence type="ECO:0000256" key="16">
    <source>
        <dbReference type="ARBA" id="ARBA00093766"/>
    </source>
</evidence>
<evidence type="ECO:0000256" key="6">
    <source>
        <dbReference type="ARBA" id="ARBA00022729"/>
    </source>
</evidence>
<keyword evidence="9" id="KW-0333">Golgi apparatus</keyword>
<dbReference type="Proteomes" id="UP000265140">
    <property type="component" value="Chromosome 18"/>
</dbReference>
<dbReference type="SMART" id="SM00365">
    <property type="entry name" value="LRR_SD22"/>
    <property type="match status" value="5"/>
</dbReference>
<keyword evidence="22" id="KW-1185">Reference proteome</keyword>
<feature type="signal peptide" evidence="19">
    <location>
        <begin position="1"/>
        <end position="20"/>
    </location>
</feature>
<evidence type="ECO:0000256" key="18">
    <source>
        <dbReference type="SAM" id="Phobius"/>
    </source>
</evidence>
<dbReference type="GO" id="GO:0005886">
    <property type="term" value="C:plasma membrane"/>
    <property type="evidence" value="ECO:0007669"/>
    <property type="project" value="UniProtKB-SubCell"/>
</dbReference>
<feature type="transmembrane region" description="Helical" evidence="18">
    <location>
        <begin position="589"/>
        <end position="612"/>
    </location>
</feature>
<evidence type="ECO:0000256" key="4">
    <source>
        <dbReference type="ARBA" id="ARBA00022614"/>
    </source>
</evidence>
<gene>
    <name evidence="21" type="primary">LGR5</name>
</gene>
<keyword evidence="11 18" id="KW-0472">Membrane</keyword>
<dbReference type="Gene3D" id="3.80.10.10">
    <property type="entry name" value="Ribonuclease Inhibitor"/>
    <property type="match status" value="1"/>
</dbReference>
<dbReference type="Gene3D" id="1.20.1070.10">
    <property type="entry name" value="Rhodopsin 7-helix transmembrane proteins"/>
    <property type="match status" value="1"/>
</dbReference>
<keyword evidence="10" id="KW-0297">G-protein coupled receptor</keyword>
<dbReference type="InterPro" id="IPR002131">
    <property type="entry name" value="Gphrmn_rcpt_fam"/>
</dbReference>
<keyword evidence="14" id="KW-0325">Glycoprotein</keyword>
<evidence type="ECO:0000256" key="2">
    <source>
        <dbReference type="ARBA" id="ARBA00004651"/>
    </source>
</evidence>
<dbReference type="PANTHER" id="PTHR24372:SF71">
    <property type="entry name" value="LEUCINE-RICH REPEAT-CONTAINING G-PROTEIN COUPLED RECEPTOR 5"/>
    <property type="match status" value="1"/>
</dbReference>
<keyword evidence="13" id="KW-0675">Receptor</keyword>
<keyword evidence="4" id="KW-0433">Leucine-rich repeat</keyword>
<dbReference type="SMART" id="SM00364">
    <property type="entry name" value="LRR_BAC"/>
    <property type="match status" value="6"/>
</dbReference>
<dbReference type="Ensembl" id="ENSELUT00000071421.2">
    <property type="protein sequence ID" value="ENSELUP00000053638.1"/>
    <property type="gene ID" value="ENSELUG00000012448.3"/>
</dbReference>
<protein>
    <recommendedName>
        <fullName evidence="20">G-protein coupled receptors family 1 profile domain-containing protein</fullName>
    </recommendedName>
</protein>
<evidence type="ECO:0000256" key="3">
    <source>
        <dbReference type="ARBA" id="ARBA00022475"/>
    </source>
</evidence>
<reference evidence="21" key="2">
    <citation type="submission" date="2020-02" db="EMBL/GenBank/DDBJ databases">
        <title>Esox lucius (northern pike) genome, fEsoLuc1, primary haplotype.</title>
        <authorList>
            <person name="Myers G."/>
            <person name="Karagic N."/>
            <person name="Meyer A."/>
            <person name="Pippel M."/>
            <person name="Reichard M."/>
            <person name="Winkler S."/>
            <person name="Tracey A."/>
            <person name="Sims Y."/>
            <person name="Howe K."/>
            <person name="Rhie A."/>
            <person name="Formenti G."/>
            <person name="Durbin R."/>
            <person name="Fedrigo O."/>
            <person name="Jarvis E.D."/>
        </authorList>
    </citation>
    <scope>NUCLEOTIDE SEQUENCE [LARGE SCALE GENOMIC DNA]</scope>
</reference>
<dbReference type="GO" id="GO:0016500">
    <property type="term" value="F:protein-hormone receptor activity"/>
    <property type="evidence" value="ECO:0007669"/>
    <property type="project" value="InterPro"/>
</dbReference>
<keyword evidence="6 19" id="KW-0732">Signal</keyword>
<dbReference type="PROSITE" id="PS50262">
    <property type="entry name" value="G_PROTEIN_RECEP_F1_2"/>
    <property type="match status" value="1"/>
</dbReference>
<evidence type="ECO:0000256" key="7">
    <source>
        <dbReference type="ARBA" id="ARBA00022737"/>
    </source>
</evidence>
<feature type="transmembrane region" description="Helical" evidence="18">
    <location>
        <begin position="714"/>
        <end position="738"/>
    </location>
</feature>
<dbReference type="Pfam" id="PF01462">
    <property type="entry name" value="LRRNT"/>
    <property type="match status" value="1"/>
</dbReference>
<dbReference type="GO" id="GO:0009755">
    <property type="term" value="P:hormone-mediated signaling pathway"/>
    <property type="evidence" value="ECO:0007669"/>
    <property type="project" value="TreeGrafter"/>
</dbReference>
<dbReference type="SMART" id="SM00369">
    <property type="entry name" value="LRR_TYP"/>
    <property type="match status" value="15"/>
</dbReference>
<proteinExistence type="predicted"/>
<dbReference type="PROSITE" id="PS51450">
    <property type="entry name" value="LRR"/>
    <property type="match status" value="5"/>
</dbReference>
<dbReference type="GO" id="GO:0008528">
    <property type="term" value="F:G protein-coupled peptide receptor activity"/>
    <property type="evidence" value="ECO:0007669"/>
    <property type="project" value="TreeGrafter"/>
</dbReference>
<feature type="transmembrane region" description="Helical" evidence="18">
    <location>
        <begin position="551"/>
        <end position="577"/>
    </location>
</feature>
<dbReference type="InParanoid" id="A0A6Q2XJ86"/>
<keyword evidence="7" id="KW-0677">Repeat</keyword>
<keyword evidence="3" id="KW-1003">Cell membrane</keyword>
<feature type="region of interest" description="Disordered" evidence="17">
    <location>
        <begin position="850"/>
        <end position="902"/>
    </location>
</feature>
<dbReference type="AlphaFoldDB" id="A0A6Q2XJ86"/>
<accession>A0A6Q2XJ86</accession>
<keyword evidence="5 18" id="KW-0812">Transmembrane</keyword>